<proteinExistence type="inferred from homology"/>
<dbReference type="PANTHER" id="PTHR43771:SF2">
    <property type="entry name" value="PHOSPHOMANNOMUTASE_PHOSPHOGLUCOMUTASE"/>
    <property type="match status" value="1"/>
</dbReference>
<accession>A0ABM5VK30</accession>
<dbReference type="SUPFAM" id="SSF53738">
    <property type="entry name" value="Phosphoglucomutase, first 3 domains"/>
    <property type="match status" value="2"/>
</dbReference>
<evidence type="ECO:0000256" key="1">
    <source>
        <dbReference type="ARBA" id="ARBA00001946"/>
    </source>
</evidence>
<dbReference type="EMBL" id="CP010822">
    <property type="protein sequence ID" value="ALJ90495.1"/>
    <property type="molecule type" value="Genomic_DNA"/>
</dbReference>
<evidence type="ECO:0000256" key="4">
    <source>
        <dbReference type="ARBA" id="ARBA00022723"/>
    </source>
</evidence>
<dbReference type="PANTHER" id="PTHR43771">
    <property type="entry name" value="PHOSPHOMANNOMUTASE"/>
    <property type="match status" value="1"/>
</dbReference>
<gene>
    <name evidence="9" type="ORF">TO73_0641</name>
</gene>
<dbReference type="GO" id="GO:0008966">
    <property type="term" value="F:phosphoglucosamine mutase activity"/>
    <property type="evidence" value="ECO:0007669"/>
    <property type="project" value="UniProtKB-EC"/>
</dbReference>
<evidence type="ECO:0000256" key="5">
    <source>
        <dbReference type="ARBA" id="ARBA00022842"/>
    </source>
</evidence>
<comment type="similarity">
    <text evidence="2">Belongs to the phosphohexose mutase family.</text>
</comment>
<keyword evidence="10" id="KW-1185">Reference proteome</keyword>
<sequence>MELYPTPEGFVGELARGFTFKSAARLAAGLGEALLARGIKRAVVGHDARFLAREMAEKAARVLSGLGLETHLLLGPAPLPLFGLALETLEAGGLYLTASRRPARFQGVKLRLGPGEPLPGEALTLPETLPEPGRFAPLDLRQAYLERLLKNLGEAPKGKAGVVYLDTMGGAGGGVLPQAFRALGLAAELRELHPLPHPLFYGVDPDPKPENLKTLQVLLKAQEPPAVGFALDGDADRLAVFQVGGEALPPEAVLAGLKEALGGLEVVADGEGGYLFPWHLKEKDPFLAALLLLKVLL</sequence>
<dbReference type="Proteomes" id="UP000058660">
    <property type="component" value="Chromosome"/>
</dbReference>
<evidence type="ECO:0000313" key="9">
    <source>
        <dbReference type="EMBL" id="ALJ90495.1"/>
    </source>
</evidence>
<dbReference type="PRINTS" id="PR00509">
    <property type="entry name" value="PGMPMM"/>
</dbReference>
<dbReference type="InterPro" id="IPR005844">
    <property type="entry name" value="A-D-PHexomutase_a/b/a-I"/>
</dbReference>
<dbReference type="Pfam" id="PF02879">
    <property type="entry name" value="PGM_PMM_II"/>
    <property type="match status" value="1"/>
</dbReference>
<evidence type="ECO:0000256" key="3">
    <source>
        <dbReference type="ARBA" id="ARBA00022553"/>
    </source>
</evidence>
<reference evidence="10" key="1">
    <citation type="journal article" date="2015" name="PLoS ONE">
        <title>Complete Genome Sequence of Thermus aquaticus Y51MC23.</title>
        <authorList>
            <person name="Brumm P.J."/>
            <person name="Monsma S."/>
            <person name="Keough B."/>
            <person name="Jasinovica S."/>
            <person name="Ferguson E."/>
            <person name="Schoenfeld T."/>
            <person name="Lodes M."/>
            <person name="Mead D.A."/>
        </authorList>
    </citation>
    <scope>NUCLEOTIDE SEQUENCE [LARGE SCALE GENOMIC DNA]</scope>
    <source>
        <strain evidence="10">BAA-2747 / Y51MC23</strain>
    </source>
</reference>
<evidence type="ECO:0000313" key="10">
    <source>
        <dbReference type="Proteomes" id="UP000058660"/>
    </source>
</evidence>
<name>A0ABM5VK30_THEA5</name>
<protein>
    <submittedName>
        <fullName evidence="9">Phosphoglucosamine mutase</fullName>
        <ecNumber evidence="9">5.4.2.10</ecNumber>
    </submittedName>
</protein>
<dbReference type="InterPro" id="IPR005841">
    <property type="entry name" value="Alpha-D-phosphohexomutase_SF"/>
</dbReference>
<comment type="cofactor">
    <cofactor evidence="1">
        <name>Mg(2+)</name>
        <dbReference type="ChEBI" id="CHEBI:18420"/>
    </cofactor>
</comment>
<dbReference type="EC" id="5.4.2.10" evidence="9"/>
<keyword evidence="5" id="KW-0460">Magnesium</keyword>
<organism evidence="9 10">
    <name type="scientific">Thermus aquaticus (strain ATCC BAA-2747 / Y51MC23)</name>
    <dbReference type="NCBI Taxonomy" id="498848"/>
    <lineage>
        <taxon>Bacteria</taxon>
        <taxon>Thermotogati</taxon>
        <taxon>Deinococcota</taxon>
        <taxon>Deinococci</taxon>
        <taxon>Thermales</taxon>
        <taxon>Thermaceae</taxon>
        <taxon>Thermus</taxon>
    </lineage>
</organism>
<keyword evidence="3" id="KW-0597">Phosphoprotein</keyword>
<dbReference type="InterPro" id="IPR005845">
    <property type="entry name" value="A-D-PHexomutase_a/b/a-II"/>
</dbReference>
<feature type="domain" description="Alpha-D-phosphohexomutase alpha/beta/alpha" evidence="8">
    <location>
        <begin position="143"/>
        <end position="242"/>
    </location>
</feature>
<keyword evidence="6 9" id="KW-0413">Isomerase</keyword>
<dbReference type="InterPro" id="IPR016055">
    <property type="entry name" value="A-D-PHexomutase_a/b/a-I/II/III"/>
</dbReference>
<evidence type="ECO:0000256" key="2">
    <source>
        <dbReference type="ARBA" id="ARBA00010231"/>
    </source>
</evidence>
<keyword evidence="4" id="KW-0479">Metal-binding</keyword>
<dbReference type="RefSeq" id="WP_003048078.1">
    <property type="nucleotide sequence ID" value="NZ_CP010822.1"/>
</dbReference>
<feature type="domain" description="Alpha-D-phosphohexomutase alpha/beta/alpha" evidence="7">
    <location>
        <begin position="12"/>
        <end position="121"/>
    </location>
</feature>
<evidence type="ECO:0000259" key="7">
    <source>
        <dbReference type="Pfam" id="PF02878"/>
    </source>
</evidence>
<evidence type="ECO:0000256" key="6">
    <source>
        <dbReference type="ARBA" id="ARBA00023235"/>
    </source>
</evidence>
<evidence type="ECO:0000259" key="8">
    <source>
        <dbReference type="Pfam" id="PF02879"/>
    </source>
</evidence>
<dbReference type="Gene3D" id="3.40.120.10">
    <property type="entry name" value="Alpha-D-Glucose-1,6-Bisphosphate, subunit A, domain 3"/>
    <property type="match status" value="2"/>
</dbReference>
<dbReference type="Pfam" id="PF02878">
    <property type="entry name" value="PGM_PMM_I"/>
    <property type="match status" value="1"/>
</dbReference>